<accession>A0AAV9SBQ9</accession>
<dbReference type="EMBL" id="JAHHUM010000600">
    <property type="protein sequence ID" value="KAK5618779.1"/>
    <property type="molecule type" value="Genomic_DNA"/>
</dbReference>
<protein>
    <submittedName>
        <fullName evidence="1">Uncharacterized protein</fullName>
    </submittedName>
</protein>
<gene>
    <name evidence="1" type="ORF">CRENBAI_011671</name>
</gene>
<evidence type="ECO:0000313" key="2">
    <source>
        <dbReference type="Proteomes" id="UP001311232"/>
    </source>
</evidence>
<dbReference type="Proteomes" id="UP001311232">
    <property type="component" value="Unassembled WGS sequence"/>
</dbReference>
<comment type="caution">
    <text evidence="1">The sequence shown here is derived from an EMBL/GenBank/DDBJ whole genome shotgun (WGS) entry which is preliminary data.</text>
</comment>
<evidence type="ECO:0000313" key="1">
    <source>
        <dbReference type="EMBL" id="KAK5618779.1"/>
    </source>
</evidence>
<proteinExistence type="predicted"/>
<reference evidence="1 2" key="1">
    <citation type="submission" date="2021-06" db="EMBL/GenBank/DDBJ databases">
        <authorList>
            <person name="Palmer J.M."/>
        </authorList>
    </citation>
    <scope>NUCLEOTIDE SEQUENCE [LARGE SCALE GENOMIC DNA]</scope>
    <source>
        <strain evidence="1 2">MEX-2019</strain>
        <tissue evidence="1">Muscle</tissue>
    </source>
</reference>
<keyword evidence="2" id="KW-1185">Reference proteome</keyword>
<sequence length="134" mass="14963">MGAAEERASPYSLLRDTLEHPPWVPELLQQQESKLCPVIPTQFFYLGVMEINIGTAGEHLERTSAAVRRNLFRETTSGITDSKVQETQRAAATVFSSPQTTHPPPPFFSDASSPPFSPHIYTSVFLREHQDNPP</sequence>
<dbReference type="AlphaFoldDB" id="A0AAV9SBQ9"/>
<organism evidence="1 2">
    <name type="scientific">Crenichthys baileyi</name>
    <name type="common">White River springfish</name>
    <dbReference type="NCBI Taxonomy" id="28760"/>
    <lineage>
        <taxon>Eukaryota</taxon>
        <taxon>Metazoa</taxon>
        <taxon>Chordata</taxon>
        <taxon>Craniata</taxon>
        <taxon>Vertebrata</taxon>
        <taxon>Euteleostomi</taxon>
        <taxon>Actinopterygii</taxon>
        <taxon>Neopterygii</taxon>
        <taxon>Teleostei</taxon>
        <taxon>Neoteleostei</taxon>
        <taxon>Acanthomorphata</taxon>
        <taxon>Ovalentaria</taxon>
        <taxon>Atherinomorphae</taxon>
        <taxon>Cyprinodontiformes</taxon>
        <taxon>Goodeidae</taxon>
        <taxon>Crenichthys</taxon>
    </lineage>
</organism>
<name>A0AAV9SBQ9_9TELE</name>